<feature type="compositionally biased region" description="Basic and acidic residues" evidence="1">
    <location>
        <begin position="77"/>
        <end position="89"/>
    </location>
</feature>
<feature type="compositionally biased region" description="Polar residues" evidence="1">
    <location>
        <begin position="90"/>
        <end position="108"/>
    </location>
</feature>
<organism evidence="2 3">
    <name type="scientific">Pleurodeles waltl</name>
    <name type="common">Iberian ribbed newt</name>
    <dbReference type="NCBI Taxonomy" id="8319"/>
    <lineage>
        <taxon>Eukaryota</taxon>
        <taxon>Metazoa</taxon>
        <taxon>Chordata</taxon>
        <taxon>Craniata</taxon>
        <taxon>Vertebrata</taxon>
        <taxon>Euteleostomi</taxon>
        <taxon>Amphibia</taxon>
        <taxon>Batrachia</taxon>
        <taxon>Caudata</taxon>
        <taxon>Salamandroidea</taxon>
        <taxon>Salamandridae</taxon>
        <taxon>Pleurodelinae</taxon>
        <taxon>Pleurodeles</taxon>
    </lineage>
</organism>
<comment type="caution">
    <text evidence="2">The sequence shown here is derived from an EMBL/GenBank/DDBJ whole genome shotgun (WGS) entry which is preliminary data.</text>
</comment>
<proteinExistence type="predicted"/>
<evidence type="ECO:0000256" key="1">
    <source>
        <dbReference type="SAM" id="MobiDB-lite"/>
    </source>
</evidence>
<sequence>MAEEKDLPQKEHCEEMFRKHFEEGLKSSNKEAVETAITKRKWRAPSEEEYFSNSDDERPTNPRKGGKALCKTRPLYRSKDTGSRTKCDDTLSSMRGSLSVTRDQGSHSTTKDIGACCSTREHGVLHTKIDSQDSFSLGMFDANDNDKGFNELVFDTEEGPVNLGSLAVDLQGTSFTKPIKAPLGK</sequence>
<keyword evidence="3" id="KW-1185">Reference proteome</keyword>
<dbReference type="AlphaFoldDB" id="A0AAV7UBT7"/>
<evidence type="ECO:0000313" key="2">
    <source>
        <dbReference type="EMBL" id="KAJ1185976.1"/>
    </source>
</evidence>
<dbReference type="Proteomes" id="UP001066276">
    <property type="component" value="Chromosome 3_1"/>
</dbReference>
<reference evidence="2" key="1">
    <citation type="journal article" date="2022" name="bioRxiv">
        <title>Sequencing and chromosome-scale assembly of the giantPleurodeles waltlgenome.</title>
        <authorList>
            <person name="Brown T."/>
            <person name="Elewa A."/>
            <person name="Iarovenko S."/>
            <person name="Subramanian E."/>
            <person name="Araus A.J."/>
            <person name="Petzold A."/>
            <person name="Susuki M."/>
            <person name="Suzuki K.-i.T."/>
            <person name="Hayashi T."/>
            <person name="Toyoda A."/>
            <person name="Oliveira C."/>
            <person name="Osipova E."/>
            <person name="Leigh N.D."/>
            <person name="Simon A."/>
            <person name="Yun M.H."/>
        </authorList>
    </citation>
    <scope>NUCLEOTIDE SEQUENCE</scope>
    <source>
        <strain evidence="2">20211129_DDA</strain>
        <tissue evidence="2">Liver</tissue>
    </source>
</reference>
<accession>A0AAV7UBT7</accession>
<name>A0AAV7UBT7_PLEWA</name>
<protein>
    <submittedName>
        <fullName evidence="2">Uncharacterized protein</fullName>
    </submittedName>
</protein>
<gene>
    <name evidence="2" type="ORF">NDU88_002761</name>
</gene>
<evidence type="ECO:0000313" key="3">
    <source>
        <dbReference type="Proteomes" id="UP001066276"/>
    </source>
</evidence>
<feature type="region of interest" description="Disordered" evidence="1">
    <location>
        <begin position="27"/>
        <end position="111"/>
    </location>
</feature>
<dbReference type="EMBL" id="JANPWB010000005">
    <property type="protein sequence ID" value="KAJ1185976.1"/>
    <property type="molecule type" value="Genomic_DNA"/>
</dbReference>